<evidence type="ECO:0000256" key="1">
    <source>
        <dbReference type="SAM" id="MobiDB-lite"/>
    </source>
</evidence>
<sequence>MFQERGVRGRVQDGHAAGVEERDVRRPALVPDPLTEGIDEVELAADPAARLWVAISGGGDP</sequence>
<gene>
    <name evidence="2" type="ORF">HKK74_07155</name>
</gene>
<dbReference type="Proteomes" id="UP000805614">
    <property type="component" value="Unassembled WGS sequence"/>
</dbReference>
<reference evidence="2 3" key="1">
    <citation type="submission" date="2020-06" db="EMBL/GenBank/DDBJ databases">
        <title>Actinomadura xiongansis sp. nov., isolated from soil of Baiyangdian.</title>
        <authorList>
            <person name="Zhang X."/>
        </authorList>
    </citation>
    <scope>NUCLEOTIDE SEQUENCE [LARGE SCALE GENOMIC DNA]</scope>
    <source>
        <strain evidence="2 3">HBUM206468</strain>
    </source>
</reference>
<dbReference type="EMBL" id="JABVEC010000003">
    <property type="protein sequence ID" value="MBC6465267.1"/>
    <property type="molecule type" value="Genomic_DNA"/>
</dbReference>
<comment type="caution">
    <text evidence="2">The sequence shown here is derived from an EMBL/GenBank/DDBJ whole genome shotgun (WGS) entry which is preliminary data.</text>
</comment>
<protein>
    <submittedName>
        <fullName evidence="2">Uncharacterized protein</fullName>
    </submittedName>
</protein>
<feature type="region of interest" description="Disordered" evidence="1">
    <location>
        <begin position="1"/>
        <end position="24"/>
    </location>
</feature>
<proteinExistence type="predicted"/>
<name>A0ABR7LLA4_9ACTN</name>
<evidence type="ECO:0000313" key="3">
    <source>
        <dbReference type="Proteomes" id="UP000805614"/>
    </source>
</evidence>
<organism evidence="2 3">
    <name type="scientific">Actinomadura alba</name>
    <dbReference type="NCBI Taxonomy" id="406431"/>
    <lineage>
        <taxon>Bacteria</taxon>
        <taxon>Bacillati</taxon>
        <taxon>Actinomycetota</taxon>
        <taxon>Actinomycetes</taxon>
        <taxon>Streptosporangiales</taxon>
        <taxon>Thermomonosporaceae</taxon>
        <taxon>Actinomadura</taxon>
    </lineage>
</organism>
<keyword evidence="3" id="KW-1185">Reference proteome</keyword>
<dbReference type="RefSeq" id="WP_187242260.1">
    <property type="nucleotide sequence ID" value="NZ_BAAAOK010000014.1"/>
</dbReference>
<evidence type="ECO:0000313" key="2">
    <source>
        <dbReference type="EMBL" id="MBC6465267.1"/>
    </source>
</evidence>
<accession>A0ABR7LLA4</accession>